<dbReference type="GO" id="GO:0009307">
    <property type="term" value="P:DNA restriction-modification system"/>
    <property type="evidence" value="ECO:0007669"/>
    <property type="project" value="InterPro"/>
</dbReference>
<reference evidence="3 4" key="1">
    <citation type="submission" date="2016-11" db="EMBL/GenBank/DDBJ databases">
        <authorList>
            <person name="Jaros S."/>
            <person name="Januszkiewicz K."/>
            <person name="Wedrychowicz H."/>
        </authorList>
    </citation>
    <scope>NUCLEOTIDE SEQUENCE [LARGE SCALE GENOMIC DNA]</scope>
    <source>
        <strain evidence="3 4">DSM 6191</strain>
    </source>
</reference>
<dbReference type="Pfam" id="PF20282">
    <property type="entry name" value="CTD6"/>
    <property type="match status" value="1"/>
</dbReference>
<keyword evidence="3" id="KW-0378">Hydrolase</keyword>
<evidence type="ECO:0000313" key="4">
    <source>
        <dbReference type="Proteomes" id="UP000184241"/>
    </source>
</evidence>
<dbReference type="InterPro" id="IPR007560">
    <property type="entry name" value="Restrct_endonuc_IV_Mrr"/>
</dbReference>
<name>A0A1M5TD48_9CLOT</name>
<dbReference type="GO" id="GO:0004519">
    <property type="term" value="F:endonuclease activity"/>
    <property type="evidence" value="ECO:0007669"/>
    <property type="project" value="UniProtKB-KW"/>
</dbReference>
<proteinExistence type="predicted"/>
<dbReference type="Pfam" id="PF04471">
    <property type="entry name" value="Mrr_cat"/>
    <property type="match status" value="1"/>
</dbReference>
<dbReference type="RefSeq" id="WP_073015878.1">
    <property type="nucleotide sequence ID" value="NZ_FQXU01000003.1"/>
</dbReference>
<feature type="domain" description="ABC-three component systems C-terminal" evidence="2">
    <location>
        <begin position="226"/>
        <end position="353"/>
    </location>
</feature>
<dbReference type="InterPro" id="IPR046914">
    <property type="entry name" value="ABC-3C_CTD6"/>
</dbReference>
<protein>
    <submittedName>
        <fullName evidence="3">Restriction endonuclease</fullName>
    </submittedName>
</protein>
<dbReference type="Proteomes" id="UP000184241">
    <property type="component" value="Unassembled WGS sequence"/>
</dbReference>
<organism evidence="3 4">
    <name type="scientific">Clostridium intestinale DSM 6191</name>
    <dbReference type="NCBI Taxonomy" id="1121320"/>
    <lineage>
        <taxon>Bacteria</taxon>
        <taxon>Bacillati</taxon>
        <taxon>Bacillota</taxon>
        <taxon>Clostridia</taxon>
        <taxon>Eubacteriales</taxon>
        <taxon>Clostridiaceae</taxon>
        <taxon>Clostridium</taxon>
    </lineage>
</organism>
<dbReference type="EMBL" id="FQXU01000003">
    <property type="protein sequence ID" value="SHH48745.1"/>
    <property type="molecule type" value="Genomic_DNA"/>
</dbReference>
<dbReference type="GO" id="GO:0003677">
    <property type="term" value="F:DNA binding"/>
    <property type="evidence" value="ECO:0007669"/>
    <property type="project" value="InterPro"/>
</dbReference>
<sequence>MESFRDLYIPENLKLADIENNTMITHQQQLKLMDPYKFEEMTEVWCSEKIGSKYTDVKRFSGSGDKGRDIVGYFNTTGNIKIDIYQCKHYDNKISLSDIKKEFYKLCYFTYNNTYPIPENYYIVSPQGCSTDLRTNYIDKPQQINTLINEEIKNGTALVGKINLKKVKGLIDYVNKFDFSIVHELQPNQLIKEFSCSKFFIYYFFTIYPKLKIDELPVPEDITLSEKLYIDRLLEIYSELDGIIHSDIASLKRSYVSHLDQQRSYFYSTESLRRAVRDSLPSMDYFNQAEDIIHKGISDILSNFSYNGFNKLEKSLERSVLLNLDACQLKNVLRPNEKMGVCHNLANENKVRWVEND</sequence>
<dbReference type="Gene3D" id="3.40.1350.10">
    <property type="match status" value="1"/>
</dbReference>
<accession>A0A1M5TD48</accession>
<evidence type="ECO:0000259" key="1">
    <source>
        <dbReference type="Pfam" id="PF04471"/>
    </source>
</evidence>
<evidence type="ECO:0000259" key="2">
    <source>
        <dbReference type="Pfam" id="PF20282"/>
    </source>
</evidence>
<dbReference type="InterPro" id="IPR011856">
    <property type="entry name" value="tRNA_endonuc-like_dom_sf"/>
</dbReference>
<keyword evidence="3" id="KW-0255">Endonuclease</keyword>
<dbReference type="AlphaFoldDB" id="A0A1M5TD48"/>
<evidence type="ECO:0000313" key="3">
    <source>
        <dbReference type="EMBL" id="SHH48745.1"/>
    </source>
</evidence>
<feature type="domain" description="Restriction endonuclease type IV Mrr" evidence="1">
    <location>
        <begin position="32"/>
        <end position="100"/>
    </location>
</feature>
<keyword evidence="3" id="KW-0540">Nuclease</keyword>
<gene>
    <name evidence="3" type="ORF">SAMN02745941_00177</name>
</gene>